<feature type="transmembrane region" description="Helical" evidence="1">
    <location>
        <begin position="20"/>
        <end position="43"/>
    </location>
</feature>
<feature type="transmembrane region" description="Helical" evidence="1">
    <location>
        <begin position="213"/>
        <end position="240"/>
    </location>
</feature>
<dbReference type="EMBL" id="CP012150">
    <property type="protein sequence ID" value="AKS35416.1"/>
    <property type="molecule type" value="Genomic_DNA"/>
</dbReference>
<feature type="transmembrane region" description="Helical" evidence="1">
    <location>
        <begin position="183"/>
        <end position="201"/>
    </location>
</feature>
<keyword evidence="1" id="KW-0472">Membrane</keyword>
<gene>
    <name evidence="2" type="ORF">AFA91_29860</name>
</gene>
<dbReference type="PATRIC" id="fig|134601.6.peg.6171"/>
<feature type="transmembrane region" description="Helical" evidence="1">
    <location>
        <begin position="392"/>
        <end position="422"/>
    </location>
</feature>
<reference evidence="2 3" key="1">
    <citation type="submission" date="2015-07" db="EMBL/GenBank/DDBJ databases">
        <title>Complete genome sequence of Mycobacterium goodii X7B, a facultative thermophilic biodesulfurizing bacterium.</title>
        <authorList>
            <person name="Yu B."/>
            <person name="Li F."/>
            <person name="Xu P."/>
        </authorList>
    </citation>
    <scope>NUCLEOTIDE SEQUENCE [LARGE SCALE GENOMIC DNA]</scope>
    <source>
        <strain evidence="2 3">X7B</strain>
    </source>
</reference>
<feature type="transmembrane region" description="Helical" evidence="1">
    <location>
        <begin position="108"/>
        <end position="125"/>
    </location>
</feature>
<sequence>MRAPQLTSATRALQPMEKPYTALSSRTSLVIVAILCLLPYLNFGPLSAPSQVQPWAALLAWLWVAGKAVTSGLRVTGMQWLLLAFAVWFMLDVYGGEGFDLQTYLRRSAAFLLSAGIFLACQYLTPATLWRALKFSIPLWLAFAVLRYVSEGLYFAIVTPLVPTVVRSAARGTSSLAPEATDFGFTMAFIVVLCMITRRRLKEEGARAQRWPLLAAVAATLLSQSGSGYLALALIGVLYLVTHSSAHYGIAGRVVLTAVVAIPTIVVLDSLTSSGVRGIDLLSTAIRSPMELMDTTVSYRVAHNVVGWFGLLDSDLGGYGAGAFVNEATQVYQRYAVGDLLGLTGYYADAVPLTLSQSPVSQFAVIVFDLGIMGVIYLVMLFAFAIRSQIPYRAIAVAILFVSWFNSFPAGWPLFWVLVGVMMSPHFRTRGRALEEVARPC</sequence>
<protein>
    <submittedName>
        <fullName evidence="2">Uncharacterized protein</fullName>
    </submittedName>
</protein>
<feature type="transmembrane region" description="Helical" evidence="1">
    <location>
        <begin position="363"/>
        <end position="386"/>
    </location>
</feature>
<dbReference type="Proteomes" id="UP000062255">
    <property type="component" value="Chromosome"/>
</dbReference>
<dbReference type="AlphaFoldDB" id="A0A0K0XDE8"/>
<dbReference type="KEGG" id="mgo:AFA91_29860"/>
<keyword evidence="1" id="KW-1133">Transmembrane helix</keyword>
<accession>A0A0K0XDE8</accession>
<proteinExistence type="predicted"/>
<dbReference type="STRING" id="134601.AFA91_29860"/>
<name>A0A0K0XDE8_MYCGD</name>
<evidence type="ECO:0000256" key="1">
    <source>
        <dbReference type="SAM" id="Phobius"/>
    </source>
</evidence>
<feature type="transmembrane region" description="Helical" evidence="1">
    <location>
        <begin position="246"/>
        <end position="268"/>
    </location>
</feature>
<feature type="transmembrane region" description="Helical" evidence="1">
    <location>
        <begin position="80"/>
        <end position="96"/>
    </location>
</feature>
<evidence type="ECO:0000313" key="3">
    <source>
        <dbReference type="Proteomes" id="UP000062255"/>
    </source>
</evidence>
<organism evidence="2 3">
    <name type="scientific">Mycolicibacterium goodii</name>
    <name type="common">Mycobacterium goodii</name>
    <dbReference type="NCBI Taxonomy" id="134601"/>
    <lineage>
        <taxon>Bacteria</taxon>
        <taxon>Bacillati</taxon>
        <taxon>Actinomycetota</taxon>
        <taxon>Actinomycetes</taxon>
        <taxon>Mycobacteriales</taxon>
        <taxon>Mycobacteriaceae</taxon>
        <taxon>Mycolicibacterium</taxon>
    </lineage>
</organism>
<feature type="transmembrane region" description="Helical" evidence="1">
    <location>
        <begin position="137"/>
        <end position="163"/>
    </location>
</feature>
<keyword evidence="1" id="KW-0812">Transmembrane</keyword>
<evidence type="ECO:0000313" key="2">
    <source>
        <dbReference type="EMBL" id="AKS35416.1"/>
    </source>
</evidence>